<evidence type="ECO:0000256" key="2">
    <source>
        <dbReference type="SAM" id="SignalP"/>
    </source>
</evidence>
<name>A0AAD1ZJR1_9LAMI</name>
<organism evidence="3 4">
    <name type="scientific">Fraxinus pennsylvanica</name>
    <dbReference type="NCBI Taxonomy" id="56036"/>
    <lineage>
        <taxon>Eukaryota</taxon>
        <taxon>Viridiplantae</taxon>
        <taxon>Streptophyta</taxon>
        <taxon>Embryophyta</taxon>
        <taxon>Tracheophyta</taxon>
        <taxon>Spermatophyta</taxon>
        <taxon>Magnoliopsida</taxon>
        <taxon>eudicotyledons</taxon>
        <taxon>Gunneridae</taxon>
        <taxon>Pentapetalae</taxon>
        <taxon>asterids</taxon>
        <taxon>lamiids</taxon>
        <taxon>Lamiales</taxon>
        <taxon>Oleaceae</taxon>
        <taxon>Oleeae</taxon>
        <taxon>Fraxinus</taxon>
    </lineage>
</organism>
<feature type="signal peptide" evidence="2">
    <location>
        <begin position="1"/>
        <end position="22"/>
    </location>
</feature>
<protein>
    <recommendedName>
        <fullName evidence="5">Glycoside hydrolase family 3 N-terminal domain-containing protein</fullName>
    </recommendedName>
</protein>
<evidence type="ECO:0008006" key="5">
    <source>
        <dbReference type="Google" id="ProtNLM"/>
    </source>
</evidence>
<feature type="chain" id="PRO_5042239440" description="Glycoside hydrolase family 3 N-terminal domain-containing protein" evidence="2">
    <location>
        <begin position="23"/>
        <end position="155"/>
    </location>
</feature>
<dbReference type="InterPro" id="IPR036962">
    <property type="entry name" value="Glyco_hydro_3_N_sf"/>
</dbReference>
<evidence type="ECO:0000313" key="3">
    <source>
        <dbReference type="EMBL" id="CAI9770609.1"/>
    </source>
</evidence>
<keyword evidence="4" id="KW-1185">Reference proteome</keyword>
<dbReference type="EMBL" id="OU503046">
    <property type="protein sequence ID" value="CAI9770609.1"/>
    <property type="molecule type" value="Genomic_DNA"/>
</dbReference>
<gene>
    <name evidence="3" type="ORF">FPE_LOCUS18039</name>
</gene>
<dbReference type="InterPro" id="IPR017853">
    <property type="entry name" value="GH"/>
</dbReference>
<evidence type="ECO:0000256" key="1">
    <source>
        <dbReference type="ARBA" id="ARBA00022801"/>
    </source>
</evidence>
<dbReference type="SUPFAM" id="SSF51445">
    <property type="entry name" value="(Trans)glycosidases"/>
    <property type="match status" value="1"/>
</dbReference>
<accession>A0AAD1ZJR1</accession>
<evidence type="ECO:0000313" key="4">
    <source>
        <dbReference type="Proteomes" id="UP000834106"/>
    </source>
</evidence>
<keyword evidence="1" id="KW-0378">Hydrolase</keyword>
<keyword evidence="2" id="KW-0732">Signal</keyword>
<dbReference type="Gene3D" id="3.20.20.300">
    <property type="entry name" value="Glycoside hydrolase, family 3, N-terminal domain"/>
    <property type="match status" value="2"/>
</dbReference>
<dbReference type="GO" id="GO:0009251">
    <property type="term" value="P:glucan catabolic process"/>
    <property type="evidence" value="ECO:0007669"/>
    <property type="project" value="TreeGrafter"/>
</dbReference>
<proteinExistence type="predicted"/>
<sequence>MFSRVSVPILGLLLLLCASALAADSKLNTLYKDLNQPMNTRIKVLMDQMTLEEKITQMAQIDRCAATAEIMRHYSIGSLLSGGGSVPHEQAKAEEWVDMVNGFMGLKLFMVCRDPEWGRCYESYSEDPKIVQEMIEIIPGLQGDIPANSTRAFLM</sequence>
<dbReference type="PANTHER" id="PTHR30620:SF77">
    <property type="entry name" value="LYSOSOMAL BETA GLUCOSIDASE-LIKE"/>
    <property type="match status" value="1"/>
</dbReference>
<dbReference type="GO" id="GO:0008422">
    <property type="term" value="F:beta-glucosidase activity"/>
    <property type="evidence" value="ECO:0007669"/>
    <property type="project" value="TreeGrafter"/>
</dbReference>
<dbReference type="Proteomes" id="UP000834106">
    <property type="component" value="Chromosome 11"/>
</dbReference>
<dbReference type="InterPro" id="IPR051915">
    <property type="entry name" value="Cellulose_Degrad_GH3"/>
</dbReference>
<reference evidence="3" key="1">
    <citation type="submission" date="2023-05" db="EMBL/GenBank/DDBJ databases">
        <authorList>
            <person name="Huff M."/>
        </authorList>
    </citation>
    <scope>NUCLEOTIDE SEQUENCE</scope>
</reference>
<dbReference type="AlphaFoldDB" id="A0AAD1ZJR1"/>
<dbReference type="PANTHER" id="PTHR30620">
    <property type="entry name" value="PERIPLASMIC BETA-GLUCOSIDASE-RELATED"/>
    <property type="match status" value="1"/>
</dbReference>